<protein>
    <submittedName>
        <fullName evidence="3">Response regulator receiver protein</fullName>
    </submittedName>
</protein>
<feature type="modified residue" description="4-aspartylphosphate" evidence="1">
    <location>
        <position position="54"/>
    </location>
</feature>
<evidence type="ECO:0000259" key="2">
    <source>
        <dbReference type="PROSITE" id="PS50110"/>
    </source>
</evidence>
<dbReference type="SMART" id="SM00448">
    <property type="entry name" value="REC"/>
    <property type="match status" value="1"/>
</dbReference>
<dbReference type="Proteomes" id="UP000000939">
    <property type="component" value="Chromosome"/>
</dbReference>
<keyword evidence="1" id="KW-0597">Phosphoprotein</keyword>
<dbReference type="eggNOG" id="COG2201">
    <property type="taxonomic scope" value="Bacteria"/>
</dbReference>
<dbReference type="GO" id="GO:0000160">
    <property type="term" value="P:phosphorelay signal transduction system"/>
    <property type="evidence" value="ECO:0007669"/>
    <property type="project" value="InterPro"/>
</dbReference>
<dbReference type="PANTHER" id="PTHR43228">
    <property type="entry name" value="TWO-COMPONENT RESPONSE REGULATOR"/>
    <property type="match status" value="1"/>
</dbReference>
<name>D5V822_ARCNC</name>
<dbReference type="InterPro" id="IPR011006">
    <property type="entry name" value="CheY-like_superfamily"/>
</dbReference>
<organism evidence="3 4">
    <name type="scientific">Arcobacter nitrofigilis (strain ATCC 33309 / DSM 7299 / CCUG 15893 / LMG 7604 / NCTC 12251 / CI)</name>
    <name type="common">Campylobacter nitrofigilis</name>
    <dbReference type="NCBI Taxonomy" id="572480"/>
    <lineage>
        <taxon>Bacteria</taxon>
        <taxon>Pseudomonadati</taxon>
        <taxon>Campylobacterota</taxon>
        <taxon>Epsilonproteobacteria</taxon>
        <taxon>Campylobacterales</taxon>
        <taxon>Arcobacteraceae</taxon>
        <taxon>Arcobacter</taxon>
    </lineage>
</organism>
<dbReference type="OrthoDB" id="9780312at2"/>
<proteinExistence type="predicted"/>
<gene>
    <name evidence="3" type="ordered locus">Arnit_3147</name>
</gene>
<dbReference type="PANTHER" id="PTHR43228:SF1">
    <property type="entry name" value="TWO-COMPONENT RESPONSE REGULATOR ARR22"/>
    <property type="match status" value="1"/>
</dbReference>
<dbReference type="EMBL" id="CP001999">
    <property type="protein sequence ID" value="ADG94792.1"/>
    <property type="molecule type" value="Genomic_DNA"/>
</dbReference>
<reference evidence="3 4" key="1">
    <citation type="journal article" date="2010" name="Stand. Genomic Sci.">
        <title>Complete genome sequence of Arcobacter nitrofigilis type strain (CI).</title>
        <authorList>
            <person name="Pati A."/>
            <person name="Gronow S."/>
            <person name="Lapidus A."/>
            <person name="Copeland A."/>
            <person name="Glavina Del Rio T."/>
            <person name="Nolan M."/>
            <person name="Lucas S."/>
            <person name="Tice H."/>
            <person name="Cheng J.F."/>
            <person name="Han C."/>
            <person name="Chertkov O."/>
            <person name="Bruce D."/>
            <person name="Tapia R."/>
            <person name="Goodwin L."/>
            <person name="Pitluck S."/>
            <person name="Liolios K."/>
            <person name="Ivanova N."/>
            <person name="Mavromatis K."/>
            <person name="Chen A."/>
            <person name="Palaniappan K."/>
            <person name="Land M."/>
            <person name="Hauser L."/>
            <person name="Chang Y.J."/>
            <person name="Jeffries C.D."/>
            <person name="Detter J.C."/>
            <person name="Rohde M."/>
            <person name="Goker M."/>
            <person name="Bristow J."/>
            <person name="Eisen J.A."/>
            <person name="Markowitz V."/>
            <person name="Hugenholtz P."/>
            <person name="Klenk H.P."/>
            <person name="Kyrpides N.C."/>
        </authorList>
    </citation>
    <scope>NUCLEOTIDE SEQUENCE [LARGE SCALE GENOMIC DNA]</scope>
    <source>
        <strain evidence="4">ATCC 33309 / DSM 7299 / CCUG 15893 / LMG 7604 / NCTC 12251 / CI</strain>
    </source>
</reference>
<dbReference type="AlphaFoldDB" id="D5V822"/>
<feature type="domain" description="Response regulatory" evidence="2">
    <location>
        <begin position="2"/>
        <end position="119"/>
    </location>
</feature>
<dbReference type="RefSeq" id="WP_013136936.1">
    <property type="nucleotide sequence ID" value="NC_014166.1"/>
</dbReference>
<evidence type="ECO:0000313" key="4">
    <source>
        <dbReference type="Proteomes" id="UP000000939"/>
    </source>
</evidence>
<evidence type="ECO:0000313" key="3">
    <source>
        <dbReference type="EMBL" id="ADG94792.1"/>
    </source>
</evidence>
<dbReference type="SUPFAM" id="SSF52172">
    <property type="entry name" value="CheY-like"/>
    <property type="match status" value="1"/>
</dbReference>
<dbReference type="InterPro" id="IPR001789">
    <property type="entry name" value="Sig_transdc_resp-reg_receiver"/>
</dbReference>
<dbReference type="HOGENOM" id="CLU_000445_69_15_7"/>
<dbReference type="KEGG" id="ant:Arnit_3147"/>
<accession>D5V822</accession>
<sequence length="121" mass="13579">MKYLVCDDSKMARKMLIKDLKNLVGEEIEVFEATNGLEALKLYEEVFPSITFMDLTMPEMNGFDAVEKICKIDKNAKIIVVSADIQEASKAKAKANGALGFIKKPINEENLKQILLKLKVL</sequence>
<dbReference type="Gene3D" id="3.40.50.2300">
    <property type="match status" value="1"/>
</dbReference>
<dbReference type="STRING" id="572480.Arnit_3147"/>
<evidence type="ECO:0000256" key="1">
    <source>
        <dbReference type="PROSITE-ProRule" id="PRU00169"/>
    </source>
</evidence>
<dbReference type="Pfam" id="PF00072">
    <property type="entry name" value="Response_reg"/>
    <property type="match status" value="1"/>
</dbReference>
<dbReference type="InterPro" id="IPR052048">
    <property type="entry name" value="ST_Response_Regulator"/>
</dbReference>
<dbReference type="PROSITE" id="PS50110">
    <property type="entry name" value="RESPONSE_REGULATORY"/>
    <property type="match status" value="1"/>
</dbReference>
<keyword evidence="4" id="KW-1185">Reference proteome</keyword>